<dbReference type="Proteomes" id="UP001066276">
    <property type="component" value="Chromosome 6"/>
</dbReference>
<keyword evidence="14" id="KW-1185">Reference proteome</keyword>
<keyword evidence="3" id="KW-0493">Microtubule</keyword>
<dbReference type="GO" id="GO:0005874">
    <property type="term" value="C:microtubule"/>
    <property type="evidence" value="ECO:0007669"/>
    <property type="project" value="UniProtKB-KW"/>
</dbReference>
<evidence type="ECO:0000256" key="8">
    <source>
        <dbReference type="ARBA" id="ARBA00023212"/>
    </source>
</evidence>
<evidence type="ECO:0000256" key="7">
    <source>
        <dbReference type="ARBA" id="ARBA00023175"/>
    </source>
</evidence>
<keyword evidence="4 9" id="KW-0547">Nucleotide-binding</keyword>
<comment type="caution">
    <text evidence="13">The sequence shown here is derived from an EMBL/GenBank/DDBJ whole genome shotgun (WGS) entry which is preliminary data.</text>
</comment>
<dbReference type="GO" id="GO:0007018">
    <property type="term" value="P:microtubule-based movement"/>
    <property type="evidence" value="ECO:0007669"/>
    <property type="project" value="InterPro"/>
</dbReference>
<feature type="region of interest" description="Disordered" evidence="11">
    <location>
        <begin position="11"/>
        <end position="63"/>
    </location>
</feature>
<comment type="similarity">
    <text evidence="9">Belongs to the TRAFAC class myosin-kinesin ATPase superfamily. Kinesin family.</text>
</comment>
<keyword evidence="7 9" id="KW-0505">Motor protein</keyword>
<keyword evidence="8" id="KW-0206">Cytoskeleton</keyword>
<keyword evidence="5 9" id="KW-0067">ATP-binding</keyword>
<keyword evidence="2" id="KW-0963">Cytoplasm</keyword>
<evidence type="ECO:0000259" key="12">
    <source>
        <dbReference type="PROSITE" id="PS50067"/>
    </source>
</evidence>
<dbReference type="SMART" id="SM00129">
    <property type="entry name" value="KISc"/>
    <property type="match status" value="1"/>
</dbReference>
<feature type="region of interest" description="Disordered" evidence="11">
    <location>
        <begin position="124"/>
        <end position="185"/>
    </location>
</feature>
<dbReference type="CDD" id="cd01366">
    <property type="entry name" value="KISc_C_terminal"/>
    <property type="match status" value="1"/>
</dbReference>
<reference evidence="13" key="1">
    <citation type="journal article" date="2022" name="bioRxiv">
        <title>Sequencing and chromosome-scale assembly of the giantPleurodeles waltlgenome.</title>
        <authorList>
            <person name="Brown T."/>
            <person name="Elewa A."/>
            <person name="Iarovenko S."/>
            <person name="Subramanian E."/>
            <person name="Araus A.J."/>
            <person name="Petzold A."/>
            <person name="Susuki M."/>
            <person name="Suzuki K.-i.T."/>
            <person name="Hayashi T."/>
            <person name="Toyoda A."/>
            <person name="Oliveira C."/>
            <person name="Osipova E."/>
            <person name="Leigh N.D."/>
            <person name="Simon A."/>
            <person name="Yun M.H."/>
        </authorList>
    </citation>
    <scope>NUCLEOTIDE SEQUENCE</scope>
    <source>
        <strain evidence="13">20211129_DDA</strain>
        <tissue evidence="13">Liver</tissue>
    </source>
</reference>
<evidence type="ECO:0000256" key="1">
    <source>
        <dbReference type="ARBA" id="ARBA00004245"/>
    </source>
</evidence>
<gene>
    <name evidence="13" type="ORF">NDU88_012893</name>
</gene>
<evidence type="ECO:0000256" key="6">
    <source>
        <dbReference type="ARBA" id="ARBA00023054"/>
    </source>
</evidence>
<dbReference type="PROSITE" id="PS50067">
    <property type="entry name" value="KINESIN_MOTOR_2"/>
    <property type="match status" value="1"/>
</dbReference>
<proteinExistence type="inferred from homology"/>
<dbReference type="PANTHER" id="PTHR47972:SF45">
    <property type="entry name" value="PROTEIN CLARET SEGREGATIONAL"/>
    <property type="match status" value="1"/>
</dbReference>
<sequence>MRRRHYVFPIAVGGEQGIRVPGRRGAQSPGSGAAEPGAPTQSEDPEEQQPSEEMNVNESKPLAVMKSVSRLPVPSTLKAKRLRSNENMPLLEKKRLRLSSPEQVTQQRVAASIACTRPKPVAALPRNYATGRPSLAPVRNGSKSSASAAPAAGRKPLQNTSVLQTDPQPAVGGAKKQRAAWDMKGKVDDMREQVATYKSKLQVMVGEKTRLSQNLEQAQQRLNLQEAVNKELTTKCSSVGAEILSMQQKLTQALQEAAALRTVVSTQECQLSTQLCTISELQGDRKNLSELLHSREVNLKVTEGELYIKRELVQSLQAEVALLKEEGTSKDERLHGLEMERRRLHNVIQELKGNIRVFCRVRPLLKSESNYKMEHIQFPQQDDRTVILCKTEESHTGREKKEAHKYDFSFDRVFSPVSCQDEVFHEISLLVQSALDGYHVCIFAYGQTGSGKTYTMEGPEDVNYETMGMIPRAVRQIFQSAEELKLKGWNYTFTANFLEIYNETIRDLLVSKPEKNLEYDIKRVSPNSDVLHVTNLQYVSVSSEEEVHKLLRTAKMNRSVAKTALNDRSSRSHSVFQLRIEGKNETRDVKTTSILSLIDLAGSERLDKSLSKGDRLRETQSINTSLSNLGLVITSLSNKDSHIPYRNSKLTYLLQNSLGGNSKMLMFVNVSPLDENFSESLNSLRFASKVNECVIGTAQANRKLKDAV</sequence>
<feature type="domain" description="Kinesin motor" evidence="12">
    <location>
        <begin position="354"/>
        <end position="693"/>
    </location>
</feature>
<evidence type="ECO:0000256" key="2">
    <source>
        <dbReference type="ARBA" id="ARBA00022490"/>
    </source>
</evidence>
<dbReference type="Gene3D" id="3.40.850.10">
    <property type="entry name" value="Kinesin motor domain"/>
    <property type="match status" value="1"/>
</dbReference>
<dbReference type="SUPFAM" id="SSF52540">
    <property type="entry name" value="P-loop containing nucleoside triphosphate hydrolases"/>
    <property type="match status" value="1"/>
</dbReference>
<protein>
    <recommendedName>
        <fullName evidence="12">Kinesin motor domain-containing protein</fullName>
    </recommendedName>
</protein>
<evidence type="ECO:0000256" key="11">
    <source>
        <dbReference type="SAM" id="MobiDB-lite"/>
    </source>
</evidence>
<evidence type="ECO:0000313" key="13">
    <source>
        <dbReference type="EMBL" id="KAJ1146629.1"/>
    </source>
</evidence>
<feature type="compositionally biased region" description="Low complexity" evidence="11">
    <location>
        <begin position="142"/>
        <end position="152"/>
    </location>
</feature>
<keyword evidence="6 10" id="KW-0175">Coiled coil</keyword>
<evidence type="ECO:0000313" key="14">
    <source>
        <dbReference type="Proteomes" id="UP001066276"/>
    </source>
</evidence>
<dbReference type="Pfam" id="PF00225">
    <property type="entry name" value="Kinesin"/>
    <property type="match status" value="1"/>
</dbReference>
<dbReference type="GO" id="GO:0003777">
    <property type="term" value="F:microtubule motor activity"/>
    <property type="evidence" value="ECO:0007669"/>
    <property type="project" value="InterPro"/>
</dbReference>
<dbReference type="InterPro" id="IPR027640">
    <property type="entry name" value="Kinesin-like_fam"/>
</dbReference>
<feature type="coiled-coil region" evidence="10">
    <location>
        <begin position="201"/>
        <end position="235"/>
    </location>
</feature>
<dbReference type="InterPro" id="IPR001752">
    <property type="entry name" value="Kinesin_motor_dom"/>
</dbReference>
<dbReference type="PANTHER" id="PTHR47972">
    <property type="entry name" value="KINESIN-LIKE PROTEIN KLP-3"/>
    <property type="match status" value="1"/>
</dbReference>
<evidence type="ECO:0000256" key="3">
    <source>
        <dbReference type="ARBA" id="ARBA00022701"/>
    </source>
</evidence>
<evidence type="ECO:0000256" key="4">
    <source>
        <dbReference type="ARBA" id="ARBA00022741"/>
    </source>
</evidence>
<dbReference type="GO" id="GO:0005524">
    <property type="term" value="F:ATP binding"/>
    <property type="evidence" value="ECO:0007669"/>
    <property type="project" value="UniProtKB-UniRule"/>
</dbReference>
<feature type="compositionally biased region" description="Polar residues" evidence="11">
    <location>
        <begin position="157"/>
        <end position="167"/>
    </location>
</feature>
<evidence type="ECO:0000256" key="9">
    <source>
        <dbReference type="PROSITE-ProRule" id="PRU00283"/>
    </source>
</evidence>
<dbReference type="InterPro" id="IPR036961">
    <property type="entry name" value="Kinesin_motor_dom_sf"/>
</dbReference>
<accession>A0AAV7R5Y5</accession>
<dbReference type="FunFam" id="3.40.850.10:FF:000046">
    <property type="entry name" value="Kinesin-like protein"/>
    <property type="match status" value="1"/>
</dbReference>
<dbReference type="AlphaFoldDB" id="A0AAV7R5Y5"/>
<dbReference type="InterPro" id="IPR027417">
    <property type="entry name" value="P-loop_NTPase"/>
</dbReference>
<dbReference type="EMBL" id="JANPWB010000010">
    <property type="protein sequence ID" value="KAJ1146629.1"/>
    <property type="molecule type" value="Genomic_DNA"/>
</dbReference>
<evidence type="ECO:0000256" key="10">
    <source>
        <dbReference type="SAM" id="Coils"/>
    </source>
</evidence>
<comment type="subcellular location">
    <subcellularLocation>
        <location evidence="1">Cytoplasm</location>
        <location evidence="1">Cytoskeleton</location>
    </subcellularLocation>
</comment>
<feature type="binding site" evidence="9">
    <location>
        <begin position="446"/>
        <end position="453"/>
    </location>
    <ligand>
        <name>ATP</name>
        <dbReference type="ChEBI" id="CHEBI:30616"/>
    </ligand>
</feature>
<organism evidence="13 14">
    <name type="scientific">Pleurodeles waltl</name>
    <name type="common">Iberian ribbed newt</name>
    <dbReference type="NCBI Taxonomy" id="8319"/>
    <lineage>
        <taxon>Eukaryota</taxon>
        <taxon>Metazoa</taxon>
        <taxon>Chordata</taxon>
        <taxon>Craniata</taxon>
        <taxon>Vertebrata</taxon>
        <taxon>Euteleostomi</taxon>
        <taxon>Amphibia</taxon>
        <taxon>Batrachia</taxon>
        <taxon>Caudata</taxon>
        <taxon>Salamandroidea</taxon>
        <taxon>Salamandridae</taxon>
        <taxon>Pleurodelinae</taxon>
        <taxon>Pleurodeles</taxon>
    </lineage>
</organism>
<dbReference type="PRINTS" id="PR00380">
    <property type="entry name" value="KINESINHEAVY"/>
</dbReference>
<evidence type="ECO:0000256" key="5">
    <source>
        <dbReference type="ARBA" id="ARBA00022840"/>
    </source>
</evidence>
<dbReference type="GO" id="GO:0008017">
    <property type="term" value="F:microtubule binding"/>
    <property type="evidence" value="ECO:0007669"/>
    <property type="project" value="InterPro"/>
</dbReference>
<name>A0AAV7R5Y5_PLEWA</name>